<dbReference type="GO" id="GO:1902600">
    <property type="term" value="P:proton transmembrane transport"/>
    <property type="evidence" value="ECO:0007669"/>
    <property type="project" value="InterPro"/>
</dbReference>
<evidence type="ECO:0000259" key="12">
    <source>
        <dbReference type="Pfam" id="PF23256"/>
    </source>
</evidence>
<keyword evidence="15" id="KW-1185">Reference proteome</keyword>
<dbReference type="GO" id="GO:0006813">
    <property type="term" value="P:potassium ion transport"/>
    <property type="evidence" value="ECO:0007669"/>
    <property type="project" value="UniProtKB-KW"/>
</dbReference>
<dbReference type="Proteomes" id="UP000467840">
    <property type="component" value="Chromosome 10"/>
</dbReference>
<evidence type="ECO:0000256" key="3">
    <source>
        <dbReference type="ARBA" id="ARBA00022538"/>
    </source>
</evidence>
<evidence type="ECO:0000313" key="14">
    <source>
        <dbReference type="EMBL" id="KAF2319193.1"/>
    </source>
</evidence>
<dbReference type="InterPro" id="IPR050794">
    <property type="entry name" value="CPA2_transporter"/>
</dbReference>
<evidence type="ECO:0000256" key="1">
    <source>
        <dbReference type="ARBA" id="ARBA00004141"/>
    </source>
</evidence>
<organism evidence="14 15">
    <name type="scientific">Hevea brasiliensis</name>
    <name type="common">Para rubber tree</name>
    <name type="synonym">Siphonia brasiliensis</name>
    <dbReference type="NCBI Taxonomy" id="3981"/>
    <lineage>
        <taxon>Eukaryota</taxon>
        <taxon>Viridiplantae</taxon>
        <taxon>Streptophyta</taxon>
        <taxon>Embryophyta</taxon>
        <taxon>Tracheophyta</taxon>
        <taxon>Spermatophyta</taxon>
        <taxon>Magnoliopsida</taxon>
        <taxon>eudicotyledons</taxon>
        <taxon>Gunneridae</taxon>
        <taxon>Pentapetalae</taxon>
        <taxon>rosids</taxon>
        <taxon>fabids</taxon>
        <taxon>Malpighiales</taxon>
        <taxon>Euphorbiaceae</taxon>
        <taxon>Crotonoideae</taxon>
        <taxon>Micrandreae</taxon>
        <taxon>Hevea</taxon>
    </lineage>
</organism>
<evidence type="ECO:0000256" key="9">
    <source>
        <dbReference type="ARBA" id="ARBA00038341"/>
    </source>
</evidence>
<protein>
    <submittedName>
        <fullName evidence="14">Uncharacterized protein</fullName>
    </submittedName>
</protein>
<proteinExistence type="inferred from homology"/>
<evidence type="ECO:0000256" key="6">
    <source>
        <dbReference type="ARBA" id="ARBA00022989"/>
    </source>
</evidence>
<dbReference type="Pfam" id="PF23259">
    <property type="entry name" value="CHX17_C"/>
    <property type="match status" value="1"/>
</dbReference>
<dbReference type="EMBL" id="JAAGAX010000003">
    <property type="protein sequence ID" value="KAF2319193.1"/>
    <property type="molecule type" value="Genomic_DNA"/>
</dbReference>
<keyword evidence="7" id="KW-0406">Ion transport</keyword>
<evidence type="ECO:0000256" key="2">
    <source>
        <dbReference type="ARBA" id="ARBA00022448"/>
    </source>
</evidence>
<dbReference type="Pfam" id="PF00999">
    <property type="entry name" value="Na_H_Exchanger"/>
    <property type="match status" value="1"/>
</dbReference>
<feature type="transmembrane region" description="Helical" evidence="10">
    <location>
        <begin position="277"/>
        <end position="293"/>
    </location>
</feature>
<evidence type="ECO:0000259" key="13">
    <source>
        <dbReference type="Pfam" id="PF23259"/>
    </source>
</evidence>
<dbReference type="CDD" id="cd00293">
    <property type="entry name" value="USP-like"/>
    <property type="match status" value="1"/>
</dbReference>
<evidence type="ECO:0000256" key="7">
    <source>
        <dbReference type="ARBA" id="ARBA00023065"/>
    </source>
</evidence>
<feature type="domain" description="Cation/H(+) antiporter central" evidence="12">
    <location>
        <begin position="527"/>
        <end position="619"/>
    </location>
</feature>
<dbReference type="InterPro" id="IPR057290">
    <property type="entry name" value="CHX17_C"/>
</dbReference>
<feature type="transmembrane region" description="Helical" evidence="10">
    <location>
        <begin position="239"/>
        <end position="265"/>
    </location>
</feature>
<evidence type="ECO:0000313" key="15">
    <source>
        <dbReference type="Proteomes" id="UP000467840"/>
    </source>
</evidence>
<feature type="domain" description="Cation/H(+) antiporter C-terminal" evidence="13">
    <location>
        <begin position="637"/>
        <end position="779"/>
    </location>
</feature>
<dbReference type="AlphaFoldDB" id="A0A6A6N3Z1"/>
<feature type="domain" description="Cation/H+ exchanger transmembrane" evidence="11">
    <location>
        <begin position="56"/>
        <end position="432"/>
    </location>
</feature>
<keyword evidence="3" id="KW-0633">Potassium transport</keyword>
<dbReference type="PANTHER" id="PTHR32468">
    <property type="entry name" value="CATION/H + ANTIPORTER"/>
    <property type="match status" value="1"/>
</dbReference>
<feature type="transmembrane region" description="Helical" evidence="10">
    <location>
        <begin position="328"/>
        <end position="351"/>
    </location>
</feature>
<feature type="transmembrane region" description="Helical" evidence="10">
    <location>
        <begin position="363"/>
        <end position="385"/>
    </location>
</feature>
<feature type="transmembrane region" description="Helical" evidence="10">
    <location>
        <begin position="134"/>
        <end position="155"/>
    </location>
</feature>
<dbReference type="GO" id="GO:0012505">
    <property type="term" value="C:endomembrane system"/>
    <property type="evidence" value="ECO:0007669"/>
    <property type="project" value="TreeGrafter"/>
</dbReference>
<reference evidence="14 15" key="1">
    <citation type="journal article" date="2020" name="Mol. Plant">
        <title>The Chromosome-Based Rubber Tree Genome Provides New Insights into Spurge Genome Evolution and Rubber Biosynthesis.</title>
        <authorList>
            <person name="Liu J."/>
            <person name="Shi C."/>
            <person name="Shi C.C."/>
            <person name="Li W."/>
            <person name="Zhang Q.J."/>
            <person name="Zhang Y."/>
            <person name="Li K."/>
            <person name="Lu H.F."/>
            <person name="Shi C."/>
            <person name="Zhu S.T."/>
            <person name="Xiao Z.Y."/>
            <person name="Nan H."/>
            <person name="Yue Y."/>
            <person name="Zhu X.G."/>
            <person name="Wu Y."/>
            <person name="Hong X.N."/>
            <person name="Fan G.Y."/>
            <person name="Tong Y."/>
            <person name="Zhang D."/>
            <person name="Mao C.L."/>
            <person name="Liu Y.L."/>
            <person name="Hao S.J."/>
            <person name="Liu W.Q."/>
            <person name="Lv M.Q."/>
            <person name="Zhang H.B."/>
            <person name="Liu Y."/>
            <person name="Hu-Tang G.R."/>
            <person name="Wang J.P."/>
            <person name="Wang J.H."/>
            <person name="Sun Y.H."/>
            <person name="Ni S.B."/>
            <person name="Chen W.B."/>
            <person name="Zhang X.C."/>
            <person name="Jiao Y.N."/>
            <person name="Eichler E.E."/>
            <person name="Li G.H."/>
            <person name="Liu X."/>
            <person name="Gao L.Z."/>
        </authorList>
    </citation>
    <scope>NUCLEOTIDE SEQUENCE [LARGE SCALE GENOMIC DNA]</scope>
    <source>
        <strain evidence="15">cv. GT1</strain>
        <tissue evidence="14">Leaf</tissue>
    </source>
</reference>
<accession>A0A6A6N3Z1</accession>
<keyword evidence="6 10" id="KW-1133">Transmembrane helix</keyword>
<sequence>METSQSIVNVSGSCFDYVPVNSEGIWNLKHGESILQHSFVRFQIQLVAMVAISHSFHFFLKHLYFPRLTSDVLAGMILGPTFLERYFPNASKLLYPPVPNQVFASLLKIGLVLFTFLAAVRSDTSWITKIGKRGFILGVLLVGFPNLMTLDLKVIYDPKVSLTPPQISARDNNALLYLSSFTKSQFVDVSAILMQLRITNSRLGHLALASTLLGDIARFVGSNLWYLSTRIFAPVSPRIGFQSAILLIFFFMLIVFLRTLTLWFIRVTPEGEPIKDIYVHFIVVVVLYLASLGDNMGLEYLWGPFLFGLLIPARSPLATTLTSKLDTVVYGLLVPLLSGFCASKFNLWVLLDHFEDALNFQMALIGYIIKLVATYLMVLFINIPFREAAALTLILNVKGTKEMGTFLSYTTLELKDLDSTSGIFLIFLLTTYAPPIIKLLYDPTKHYIGYKKKCIQYIQCNAGLEILVCAHKQEDAMAAIKLLELSNPTKHSPLFIFVLCLQELVGSYTPLLINHQLGQKSSDSEASRSQPIIDVFKYFQSEHKRSALVNIFTAVSPLRQLHEDICRLAFDNNCSLILLPFHKKWNENGTLVANSNDLRKLNNDVLERAPCSVGILIDHRKTRGLSPIFDSSTVHHVAVLFIGGSDDREALAYALRMAKSPEVQLTVMCFVTPQEFVHDSWEIMLDSESLTSLKEEMSENSNISYVEETVRDGSDTAAIVSSIQGNFDLIMVGRRHTHQPEAISGLSQWAELPELGPVGDILASPDISSTCSVLVMQQQILKVDHSSILN</sequence>
<dbReference type="Gene3D" id="1.20.1530.20">
    <property type="match status" value="1"/>
</dbReference>
<dbReference type="InterPro" id="IPR038770">
    <property type="entry name" value="Na+/solute_symporter_sf"/>
</dbReference>
<dbReference type="GO" id="GO:0006885">
    <property type="term" value="P:regulation of pH"/>
    <property type="evidence" value="ECO:0007669"/>
    <property type="project" value="TreeGrafter"/>
</dbReference>
<evidence type="ECO:0000256" key="4">
    <source>
        <dbReference type="ARBA" id="ARBA00022692"/>
    </source>
</evidence>
<keyword evidence="4 10" id="KW-0812">Transmembrane</keyword>
<keyword evidence="5" id="KW-0630">Potassium</keyword>
<dbReference type="Gene3D" id="3.40.50.12370">
    <property type="match status" value="1"/>
</dbReference>
<dbReference type="InterPro" id="IPR006153">
    <property type="entry name" value="Cation/H_exchanger_TM"/>
</dbReference>
<dbReference type="PANTHER" id="PTHR32468:SF22">
    <property type="entry name" value="CATION_H(+) ANTIPORTER 3-LIKE"/>
    <property type="match status" value="1"/>
</dbReference>
<evidence type="ECO:0000256" key="8">
    <source>
        <dbReference type="ARBA" id="ARBA00023136"/>
    </source>
</evidence>
<feature type="transmembrane region" description="Helical" evidence="10">
    <location>
        <begin position="102"/>
        <end position="122"/>
    </location>
</feature>
<keyword evidence="2" id="KW-0813">Transport</keyword>
<dbReference type="GO" id="GO:0016020">
    <property type="term" value="C:membrane"/>
    <property type="evidence" value="ECO:0007669"/>
    <property type="project" value="UniProtKB-SubCell"/>
</dbReference>
<evidence type="ECO:0000256" key="10">
    <source>
        <dbReference type="SAM" id="Phobius"/>
    </source>
</evidence>
<feature type="transmembrane region" description="Helical" evidence="10">
    <location>
        <begin position="39"/>
        <end position="60"/>
    </location>
</feature>
<name>A0A6A6N3Z1_HEVBR</name>
<evidence type="ECO:0000259" key="11">
    <source>
        <dbReference type="Pfam" id="PF00999"/>
    </source>
</evidence>
<evidence type="ECO:0000256" key="5">
    <source>
        <dbReference type="ARBA" id="ARBA00022958"/>
    </source>
</evidence>
<dbReference type="GO" id="GO:0015297">
    <property type="term" value="F:antiporter activity"/>
    <property type="evidence" value="ECO:0007669"/>
    <property type="project" value="InterPro"/>
</dbReference>
<dbReference type="Pfam" id="PF23256">
    <property type="entry name" value="CHX17_2nd"/>
    <property type="match status" value="1"/>
</dbReference>
<keyword evidence="8 10" id="KW-0472">Membrane</keyword>
<comment type="caution">
    <text evidence="14">The sequence shown here is derived from an EMBL/GenBank/DDBJ whole genome shotgun (WGS) entry which is preliminary data.</text>
</comment>
<comment type="subcellular location">
    <subcellularLocation>
        <location evidence="1">Membrane</location>
        <topology evidence="1">Multi-pass membrane protein</topology>
    </subcellularLocation>
</comment>
<dbReference type="InterPro" id="IPR057291">
    <property type="entry name" value="CHX17_2nd"/>
</dbReference>
<comment type="similarity">
    <text evidence="9">Belongs to the monovalent cation:proton antiporter 2 (CPA2) transporter (TC 2.A.37) family. CHX (TC 2.A.37.4) subfamily.</text>
</comment>
<gene>
    <name evidence="14" type="ORF">GH714_013885</name>
</gene>